<sequence>MALATQCPHCGTMFRVASDQLKLRGGIVRCGACQEIFDGSATLVDLDKLPVKAPAAASADAAASSVPAASTPPVAPDTDTATADDALPFVIVEPEDSTAPDSPAAPALPESPDFDGQPVYTLDFDHTFDPLGILPKVASPDAGGEAEPAAPADEDIDPLSLLQPWSRPPADAEPTVQEVPSALDDEGEAEAEAETAVVAAEPAPAAPAHAPAPAAVAPAPAGRYEPTFDLPVDEELVAAPLPGHEPDPQPVISAAPQAKQRAHDAPPLLTRESAASIATAPAAALPPMAGTPAAKRAEKAAARRSKLTPTKIGSQPKLRVAEIDEPEFVKRSRHQEQLGRTRRIAMLAGSIVLLLVLIAQGAITFRNALAARFPSTKAALASSCALLGCRVELPAQVDKLVIETGELTTLGGNAYSFTTELRNGAGTAQAWPSLELTLIDANDKPLVRRVFPPTDYLAPETPLANGMAPGAEQPVKLRFRVDDLKPSGYHIAVFYP</sequence>
<protein>
    <submittedName>
        <fullName evidence="4">Zinc-ribbon and DUF3426 domain-containing protein</fullName>
    </submittedName>
</protein>
<evidence type="ECO:0000256" key="2">
    <source>
        <dbReference type="SAM" id="Phobius"/>
    </source>
</evidence>
<dbReference type="InterPro" id="IPR021834">
    <property type="entry name" value="DUF3426"/>
</dbReference>
<feature type="region of interest" description="Disordered" evidence="1">
    <location>
        <begin position="239"/>
        <end position="266"/>
    </location>
</feature>
<dbReference type="InterPro" id="IPR011723">
    <property type="entry name" value="Znf/thioredoxin_put"/>
</dbReference>
<feature type="region of interest" description="Disordered" evidence="1">
    <location>
        <begin position="61"/>
        <end position="81"/>
    </location>
</feature>
<feature type="region of interest" description="Disordered" evidence="1">
    <location>
        <begin position="133"/>
        <end position="195"/>
    </location>
</feature>
<organism evidence="4 5">
    <name type="scientific">Massilia niabensis</name>
    <dbReference type="NCBI Taxonomy" id="544910"/>
    <lineage>
        <taxon>Bacteria</taxon>
        <taxon>Pseudomonadati</taxon>
        <taxon>Pseudomonadota</taxon>
        <taxon>Betaproteobacteria</taxon>
        <taxon>Burkholderiales</taxon>
        <taxon>Oxalobacteraceae</taxon>
        <taxon>Telluria group</taxon>
        <taxon>Massilia</taxon>
    </lineage>
</organism>
<keyword evidence="2" id="KW-0812">Transmembrane</keyword>
<evidence type="ECO:0000259" key="3">
    <source>
        <dbReference type="Pfam" id="PF13719"/>
    </source>
</evidence>
<gene>
    <name evidence="4" type="ORF">ACFPN5_15495</name>
</gene>
<evidence type="ECO:0000313" key="4">
    <source>
        <dbReference type="EMBL" id="MFC5461216.1"/>
    </source>
</evidence>
<dbReference type="EMBL" id="JBHSMU010000015">
    <property type="protein sequence ID" value="MFC5461216.1"/>
    <property type="molecule type" value="Genomic_DNA"/>
</dbReference>
<evidence type="ECO:0000256" key="1">
    <source>
        <dbReference type="SAM" id="MobiDB-lite"/>
    </source>
</evidence>
<dbReference type="Pfam" id="PF11906">
    <property type="entry name" value="DUF3426"/>
    <property type="match status" value="1"/>
</dbReference>
<name>A0ABW0L771_9BURK</name>
<proteinExistence type="predicted"/>
<accession>A0ABW0L771</accession>
<feature type="transmembrane region" description="Helical" evidence="2">
    <location>
        <begin position="344"/>
        <end position="365"/>
    </location>
</feature>
<keyword evidence="5" id="KW-1185">Reference proteome</keyword>
<reference evidence="5" key="1">
    <citation type="journal article" date="2019" name="Int. J. Syst. Evol. Microbiol.">
        <title>The Global Catalogue of Microorganisms (GCM) 10K type strain sequencing project: providing services to taxonomists for standard genome sequencing and annotation.</title>
        <authorList>
            <consortium name="The Broad Institute Genomics Platform"/>
            <consortium name="The Broad Institute Genome Sequencing Center for Infectious Disease"/>
            <person name="Wu L."/>
            <person name="Ma J."/>
        </authorList>
    </citation>
    <scope>NUCLEOTIDE SEQUENCE [LARGE SCALE GENOMIC DNA]</scope>
    <source>
        <strain evidence="5">KACC 12649</strain>
    </source>
</reference>
<keyword evidence="2" id="KW-1133">Transmembrane helix</keyword>
<dbReference type="Proteomes" id="UP001596050">
    <property type="component" value="Unassembled WGS sequence"/>
</dbReference>
<comment type="caution">
    <text evidence="4">The sequence shown here is derived from an EMBL/GenBank/DDBJ whole genome shotgun (WGS) entry which is preliminary data.</text>
</comment>
<evidence type="ECO:0000313" key="5">
    <source>
        <dbReference type="Proteomes" id="UP001596050"/>
    </source>
</evidence>
<feature type="compositionally biased region" description="Acidic residues" evidence="1">
    <location>
        <begin position="183"/>
        <end position="193"/>
    </location>
</feature>
<feature type="region of interest" description="Disordered" evidence="1">
    <location>
        <begin position="95"/>
        <end position="120"/>
    </location>
</feature>
<feature type="compositionally biased region" description="Low complexity" evidence="1">
    <location>
        <begin position="140"/>
        <end position="151"/>
    </location>
</feature>
<feature type="compositionally biased region" description="Low complexity" evidence="1">
    <location>
        <begin position="99"/>
        <end position="111"/>
    </location>
</feature>
<keyword evidence="2" id="KW-0472">Membrane</keyword>
<feature type="domain" description="Zinc finger/thioredoxin putative" evidence="3">
    <location>
        <begin position="3"/>
        <end position="38"/>
    </location>
</feature>
<dbReference type="RefSeq" id="WP_379784656.1">
    <property type="nucleotide sequence ID" value="NZ_JBHSMU010000015.1"/>
</dbReference>
<dbReference type="Pfam" id="PF13719">
    <property type="entry name" value="Zn_ribbon_5"/>
    <property type="match status" value="1"/>
</dbReference>
<dbReference type="NCBIfam" id="TIGR02098">
    <property type="entry name" value="MJ0042_CXXC"/>
    <property type="match status" value="1"/>
</dbReference>